<organism evidence="9 10">
    <name type="scientific">Diaporthe ampelina</name>
    <dbReference type="NCBI Taxonomy" id="1214573"/>
    <lineage>
        <taxon>Eukaryota</taxon>
        <taxon>Fungi</taxon>
        <taxon>Dikarya</taxon>
        <taxon>Ascomycota</taxon>
        <taxon>Pezizomycotina</taxon>
        <taxon>Sordariomycetes</taxon>
        <taxon>Sordariomycetidae</taxon>
        <taxon>Diaporthales</taxon>
        <taxon>Diaporthaceae</taxon>
        <taxon>Diaporthe</taxon>
    </lineage>
</organism>
<gene>
    <name evidence="9" type="ORF">UCDDA912_g05005</name>
</gene>
<keyword evidence="4" id="KW-0186">Copper</keyword>
<dbReference type="GO" id="GO:0042438">
    <property type="term" value="P:melanin biosynthetic process"/>
    <property type="evidence" value="ECO:0007669"/>
    <property type="project" value="UniProtKB-KW"/>
</dbReference>
<feature type="domain" description="Tyrosinase copper-binding" evidence="8">
    <location>
        <begin position="873"/>
        <end position="884"/>
    </location>
</feature>
<dbReference type="OrthoDB" id="6132182at2759"/>
<evidence type="ECO:0000313" key="10">
    <source>
        <dbReference type="Proteomes" id="UP000034680"/>
    </source>
</evidence>
<keyword evidence="10" id="KW-1185">Reference proteome</keyword>
<comment type="catalytic activity">
    <reaction evidence="7">
        <text>L-tyrosine + O2 = L-dopaquinone + H2O</text>
        <dbReference type="Rhea" id="RHEA:18117"/>
        <dbReference type="ChEBI" id="CHEBI:15377"/>
        <dbReference type="ChEBI" id="CHEBI:15379"/>
        <dbReference type="ChEBI" id="CHEBI:57924"/>
        <dbReference type="ChEBI" id="CHEBI:58315"/>
        <dbReference type="EC" id="1.14.18.1"/>
    </reaction>
</comment>
<dbReference type="PANTHER" id="PTHR11474">
    <property type="entry name" value="TYROSINASE FAMILY MEMBER"/>
    <property type="match status" value="1"/>
</dbReference>
<dbReference type="PROSITE" id="PS00498">
    <property type="entry name" value="TYROSINASE_2"/>
    <property type="match status" value="1"/>
</dbReference>
<evidence type="ECO:0000256" key="3">
    <source>
        <dbReference type="ARBA" id="ARBA00022723"/>
    </source>
</evidence>
<dbReference type="GO" id="GO:0046872">
    <property type="term" value="F:metal ion binding"/>
    <property type="evidence" value="ECO:0007669"/>
    <property type="project" value="UniProtKB-KW"/>
</dbReference>
<evidence type="ECO:0000256" key="7">
    <source>
        <dbReference type="ARBA" id="ARBA00048881"/>
    </source>
</evidence>
<evidence type="ECO:0000256" key="6">
    <source>
        <dbReference type="ARBA" id="ARBA00048233"/>
    </source>
</evidence>
<evidence type="ECO:0000256" key="4">
    <source>
        <dbReference type="ARBA" id="ARBA00023008"/>
    </source>
</evidence>
<dbReference type="Pfam" id="PF00264">
    <property type="entry name" value="Tyrosinase"/>
    <property type="match status" value="1"/>
</dbReference>
<keyword evidence="5" id="KW-0470">Melanin biosynthesis</keyword>
<evidence type="ECO:0000256" key="5">
    <source>
        <dbReference type="ARBA" id="ARBA00023101"/>
    </source>
</evidence>
<dbReference type="InterPro" id="IPR050316">
    <property type="entry name" value="Tyrosinase/Hemocyanin"/>
</dbReference>
<proteinExistence type="inferred from homology"/>
<sequence>MAPRLFWRKFDRNGHDDTDTLANEEFLKLNFTDFFGQWLQQGDNSSLQSFDSLLMSFWDKTDYTVKTFMVADGGLINRQQHKDWTCDIILPGGNEQAWNYFGQSIDAFGPNAYLGPFNGHVNGACIMKELHKPWIHWQGSSNDFTASLTDDQVTWLTQAPYITQPGQKVLSAVDHNPNDLEVMIKTGVAQWFTSRRKHDFLDTQGKLRTRLEDVSRWTSHLFLTTTINIAAGVETADGNGARIPVDHFYDNELISLTNFSSLLPPDAQNMASVTFTWDQYNTAAAALGLCILGKIDTGEFPHVVPDLYLPVDALGFRSQPSTSGKDFAFKIIVQNGEGQAPFNILQASLEDAIGVRTVQSLRKTQQQPGHIAPTTYTGLFTETTLNAILMVDFWNPVYSWKRGVLMQYLPRATTLDAATQVYDLEASFIAKVKSSPWVKNQIVGSPEYQFVKLLETPLDQHGKAITAYFQAIQARMKNDGASALGDYLSLAESRRRIYRPLPLDEFDSTLPKVATENDAMLFALPASKTPNWTDDILPLITNPHWVLGDASAKGTYWIEEMKNWMGWCLDNMDDVKKRAEGIYQHLRSKSMPITDDPQDYWPEEALETFRNWANAGFPKSAQDTTTPSTIIPRPLKPAPTFKVRRDIMSLSKEELAVYQSKLDDILQVSVLGSKWQELGLLHTEWCLHYQEATFLWHRAYLRYVETLIDHPIPYWNGFAASSSDPDSRFAGIPSMFLDDTYVHPTDGSVRPNPLKYALAMDGKSKDPNGGPYVARDPALVQGKSSAEWKAKVGLFKLYHDQILLALEQSTYTSPETAESFGVPWANIPTFSDNQPDSLYPYRLDFDGLFEQVHDNYHGWVGPDMADNTYTAYDPIFLSYHANMDRLAGLFMDAHPHTQFTSAYPLQPFLNGGAALSYDDPRRWAYTTIGDMAKDTRALGYMYAPPMSPDAHTPLPLDKRMRVGLKAGGGRAISLPVGVDGAKGGAVNTVNTEAAKSNGDAGRDSDSKVPYVVFDGVGCTATSFTVDVYVGGVDLHPGAGSPGVDDPEFVGRITRLGMGPGRGGTGLRNRSRCRRPEASRLLRADKVADKLAAGEKVGIVVTDLETGLRLDSSEYEKLPGFMPQILWLPKRS</sequence>
<name>A0A0G2I587_9PEZI</name>
<dbReference type="PANTHER" id="PTHR11474:SF76">
    <property type="entry name" value="SHKT DOMAIN-CONTAINING PROTEIN"/>
    <property type="match status" value="1"/>
</dbReference>
<evidence type="ECO:0000256" key="2">
    <source>
        <dbReference type="ARBA" id="ARBA00011906"/>
    </source>
</evidence>
<dbReference type="Proteomes" id="UP000034680">
    <property type="component" value="Unassembled WGS sequence"/>
</dbReference>
<dbReference type="PRINTS" id="PR00092">
    <property type="entry name" value="TYROSINASE"/>
</dbReference>
<protein>
    <recommendedName>
        <fullName evidence="2">tyrosinase</fullName>
        <ecNumber evidence="2">1.14.18.1</ecNumber>
    </recommendedName>
</protein>
<dbReference type="InterPro" id="IPR002227">
    <property type="entry name" value="Tyrosinase_Cu-bd"/>
</dbReference>
<reference evidence="9 10" key="2">
    <citation type="submission" date="2015-05" db="EMBL/GenBank/DDBJ databases">
        <authorList>
            <person name="Morales-Cruz A."/>
            <person name="Amrine K.C."/>
            <person name="Cantu D."/>
        </authorList>
    </citation>
    <scope>NUCLEOTIDE SEQUENCE [LARGE SCALE GENOMIC DNA]</scope>
    <source>
        <strain evidence="9">DA912</strain>
    </source>
</reference>
<accession>A0A0G2I587</accession>
<dbReference type="Gene3D" id="1.10.1280.10">
    <property type="entry name" value="Di-copper center containing domain from catechol oxidase"/>
    <property type="match status" value="1"/>
</dbReference>
<dbReference type="SUPFAM" id="SSF48056">
    <property type="entry name" value="Di-copper centre-containing domain"/>
    <property type="match status" value="1"/>
</dbReference>
<dbReference type="GO" id="GO:0004503">
    <property type="term" value="F:tyrosinase activity"/>
    <property type="evidence" value="ECO:0007669"/>
    <property type="project" value="UniProtKB-EC"/>
</dbReference>
<dbReference type="STRING" id="1214573.A0A0G2I587"/>
<dbReference type="EMBL" id="LCUC01000174">
    <property type="protein sequence ID" value="KKY35055.1"/>
    <property type="molecule type" value="Genomic_DNA"/>
</dbReference>
<dbReference type="EC" id="1.14.18.1" evidence="2"/>
<comment type="caution">
    <text evidence="9">The sequence shown here is derived from an EMBL/GenBank/DDBJ whole genome shotgun (WGS) entry which is preliminary data.</text>
</comment>
<keyword evidence="3" id="KW-0479">Metal-binding</keyword>
<evidence type="ECO:0000313" key="9">
    <source>
        <dbReference type="EMBL" id="KKY35055.1"/>
    </source>
</evidence>
<comment type="catalytic activity">
    <reaction evidence="6">
        <text>2 L-dopa + O2 = 2 L-dopaquinone + 2 H2O</text>
        <dbReference type="Rhea" id="RHEA:34287"/>
        <dbReference type="ChEBI" id="CHEBI:15377"/>
        <dbReference type="ChEBI" id="CHEBI:15379"/>
        <dbReference type="ChEBI" id="CHEBI:57504"/>
        <dbReference type="ChEBI" id="CHEBI:57924"/>
        <dbReference type="EC" id="1.14.18.1"/>
    </reaction>
</comment>
<evidence type="ECO:0000259" key="8">
    <source>
        <dbReference type="PROSITE" id="PS00498"/>
    </source>
</evidence>
<reference evidence="9 10" key="1">
    <citation type="submission" date="2015-05" db="EMBL/GenBank/DDBJ databases">
        <title>Distinctive expansion of gene families associated with plant cell wall degradation and secondary metabolism in the genomes of grapevine trunk pathogens.</title>
        <authorList>
            <person name="Lawrence D.P."/>
            <person name="Travadon R."/>
            <person name="Rolshausen P.E."/>
            <person name="Baumgartner K."/>
        </authorList>
    </citation>
    <scope>NUCLEOTIDE SEQUENCE [LARGE SCALE GENOMIC DNA]</scope>
    <source>
        <strain evidence="9">DA912</strain>
    </source>
</reference>
<dbReference type="InterPro" id="IPR008922">
    <property type="entry name" value="Di-copper_centre_dom_sf"/>
</dbReference>
<dbReference type="AlphaFoldDB" id="A0A0G2I587"/>
<comment type="similarity">
    <text evidence="1">Belongs to the tyrosinase family.</text>
</comment>
<evidence type="ECO:0000256" key="1">
    <source>
        <dbReference type="ARBA" id="ARBA00009928"/>
    </source>
</evidence>